<dbReference type="InterPro" id="IPR000407">
    <property type="entry name" value="GDA1_CD39_NTPase"/>
</dbReference>
<organism evidence="6">
    <name type="scientific">Papilio xuthus</name>
    <name type="common">Asian swallowtail butterfly</name>
    <dbReference type="NCBI Taxonomy" id="66420"/>
    <lineage>
        <taxon>Eukaryota</taxon>
        <taxon>Metazoa</taxon>
        <taxon>Ecdysozoa</taxon>
        <taxon>Arthropoda</taxon>
        <taxon>Hexapoda</taxon>
        <taxon>Insecta</taxon>
        <taxon>Pterygota</taxon>
        <taxon>Neoptera</taxon>
        <taxon>Endopterygota</taxon>
        <taxon>Lepidoptera</taxon>
        <taxon>Glossata</taxon>
        <taxon>Ditrysia</taxon>
        <taxon>Papilionoidea</taxon>
        <taxon>Papilionidae</taxon>
        <taxon>Papilioninae</taxon>
        <taxon>Papilio</taxon>
    </lineage>
</organism>
<feature type="transmembrane region" description="Helical" evidence="5">
    <location>
        <begin position="37"/>
        <end position="57"/>
    </location>
</feature>
<dbReference type="Pfam" id="PF01150">
    <property type="entry name" value="GDA1_CD39"/>
    <property type="match status" value="2"/>
</dbReference>
<protein>
    <submittedName>
        <fullName evidence="6">Ectonucleoside triphosphate diphosphohydrolase 5</fullName>
    </submittedName>
</protein>
<accession>A0AAJ6Z8K3</accession>
<dbReference type="GO" id="GO:0005524">
    <property type="term" value="F:ATP binding"/>
    <property type="evidence" value="ECO:0007669"/>
    <property type="project" value="UniProtKB-KW"/>
</dbReference>
<proteinExistence type="inferred from homology"/>
<dbReference type="Gene3D" id="3.30.420.40">
    <property type="match status" value="1"/>
</dbReference>
<feature type="binding site" evidence="4">
    <location>
        <begin position="232"/>
        <end position="236"/>
    </location>
    <ligand>
        <name>ATP</name>
        <dbReference type="ChEBI" id="CHEBI:30616"/>
    </ligand>
</feature>
<evidence type="ECO:0000256" key="2">
    <source>
        <dbReference type="ARBA" id="ARBA00022801"/>
    </source>
</evidence>
<keyword evidence="4" id="KW-0067">ATP-binding</keyword>
<dbReference type="RefSeq" id="XP_013167350.1">
    <property type="nucleotide sequence ID" value="XM_013311896.1"/>
</dbReference>
<dbReference type="Proteomes" id="UP000694872">
    <property type="component" value="Unplaced"/>
</dbReference>
<keyword evidence="5" id="KW-1133">Transmembrane helix</keyword>
<dbReference type="AlphaFoldDB" id="A0AAJ6Z8K3"/>
<comment type="similarity">
    <text evidence="1">Belongs to the GDA1/CD39 NTPase family.</text>
</comment>
<dbReference type="PANTHER" id="PTHR11782">
    <property type="entry name" value="ADENOSINE/GUANOSINE DIPHOSPHATASE"/>
    <property type="match status" value="1"/>
</dbReference>
<keyword evidence="4" id="KW-0547">Nucleotide-binding</keyword>
<evidence type="ECO:0000256" key="5">
    <source>
        <dbReference type="SAM" id="Phobius"/>
    </source>
</evidence>
<dbReference type="CTD" id="33495"/>
<dbReference type="PANTHER" id="PTHR11782:SF127">
    <property type="entry name" value="NTPASE, ISOFORM F"/>
    <property type="match status" value="1"/>
</dbReference>
<reference evidence="6" key="1">
    <citation type="submission" date="2025-08" db="UniProtKB">
        <authorList>
            <consortium name="RefSeq"/>
        </authorList>
    </citation>
    <scope>IDENTIFICATION</scope>
</reference>
<dbReference type="KEGG" id="pxu:106117535"/>
<keyword evidence="2" id="KW-0378">Hydrolase</keyword>
<evidence type="ECO:0000313" key="6">
    <source>
        <dbReference type="RefSeq" id="XP_013167350.1"/>
    </source>
</evidence>
<evidence type="ECO:0000256" key="1">
    <source>
        <dbReference type="ARBA" id="ARBA00009283"/>
    </source>
</evidence>
<evidence type="ECO:0000256" key="3">
    <source>
        <dbReference type="PIRSR" id="PIRSR600407-1"/>
    </source>
</evidence>
<keyword evidence="5" id="KW-0812">Transmembrane</keyword>
<dbReference type="GO" id="GO:0016787">
    <property type="term" value="F:hydrolase activity"/>
    <property type="evidence" value="ECO:0007669"/>
    <property type="project" value="UniProtKB-KW"/>
</dbReference>
<dbReference type="Gene3D" id="3.30.420.150">
    <property type="entry name" value="Exopolyphosphatase. Domain 2"/>
    <property type="match status" value="1"/>
</dbReference>
<gene>
    <name evidence="6" type="primary">LOC106117535</name>
</gene>
<dbReference type="GeneID" id="106117535"/>
<sequence>MGKFSTYRYLELKDSSSSGPVSSRGISLKRPRRLKRVFILLIVVAVCGTYLMGLLAGQPRWLDGLAKSLGYESAHHYAVVIDAGSSGTRVLAYKFRVPFAVFGEPSLDLVEEYFEQSKPGLSSYVDDPEKGAESVVRLVRKAEVLTPVAERSRTPLLVRATAGLRLLPPHKAQRLLDHVARALARMGYAAAEGGADVQIMDGSDEGVFIWYTLNLLHDLMSGETMAALDLGGGSTQITFQLEAEEADEAARAEPADTRVVRAGAANRTLYTHSYLRLGLLAARHGVLRREAAADRDNFTTVCADPIVQAEPWTYANRRHLVSGAPRPPAMKREAAYERCHALVRAHTLAELGRPPPRAPPAAAAMSYFYDVAADAGLIDVMAGGRVSVAQYRAAAVRACSAANVDQPWACLDLTFVTALLHDAYGIRDDDSVSLFKKVNGHEVSWALGLAYTTVRARLAAAPHAPHAPPAPGAPAA</sequence>
<name>A0AAJ6Z8K3_PAPXU</name>
<feature type="active site" description="Proton acceptor" evidence="3">
    <location>
        <position position="205"/>
    </location>
</feature>
<evidence type="ECO:0000256" key="4">
    <source>
        <dbReference type="PIRSR" id="PIRSR600407-2"/>
    </source>
</evidence>
<keyword evidence="5" id="KW-0472">Membrane</keyword>